<reference evidence="4" key="2">
    <citation type="journal article" date="2017" name="Nat. Plants">
        <title>The Aegilops tauschii genome reveals multiple impacts of transposons.</title>
        <authorList>
            <person name="Zhao G."/>
            <person name="Zou C."/>
            <person name="Li K."/>
            <person name="Wang K."/>
            <person name="Li T."/>
            <person name="Gao L."/>
            <person name="Zhang X."/>
            <person name="Wang H."/>
            <person name="Yang Z."/>
            <person name="Liu X."/>
            <person name="Jiang W."/>
            <person name="Mao L."/>
            <person name="Kong X."/>
            <person name="Jiao Y."/>
            <person name="Jia J."/>
        </authorList>
    </citation>
    <scope>NUCLEOTIDE SEQUENCE [LARGE SCALE GENOMIC DNA]</scope>
    <source>
        <strain evidence="4">cv. AL8/78</strain>
    </source>
</reference>
<dbReference type="InterPro" id="IPR036047">
    <property type="entry name" value="F-box-like_dom_sf"/>
</dbReference>
<dbReference type="SUPFAM" id="SSF81383">
    <property type="entry name" value="F-box domain"/>
    <property type="match status" value="1"/>
</dbReference>
<dbReference type="Gramene" id="AET3Gv20910500.6">
    <property type="protein sequence ID" value="AET3Gv20910500.6"/>
    <property type="gene ID" value="AET3Gv20910500"/>
</dbReference>
<evidence type="ECO:0000313" key="3">
    <source>
        <dbReference type="EnsemblPlants" id="AET3Gv20910500.6"/>
    </source>
</evidence>
<dbReference type="PANTHER" id="PTHR33165">
    <property type="entry name" value="F-BOX DOMAIN CONTAINING PROTEIN-LIKE-RELATED"/>
    <property type="match status" value="1"/>
</dbReference>
<dbReference type="Pfam" id="PF03478">
    <property type="entry name" value="Beta-prop_KIB1-4"/>
    <property type="match status" value="1"/>
</dbReference>
<dbReference type="Proteomes" id="UP000015105">
    <property type="component" value="Chromosome 3D"/>
</dbReference>
<reference evidence="3" key="4">
    <citation type="submission" date="2019-03" db="UniProtKB">
        <authorList>
            <consortium name="EnsemblPlants"/>
        </authorList>
    </citation>
    <scope>IDENTIFICATION</scope>
</reference>
<evidence type="ECO:0000256" key="1">
    <source>
        <dbReference type="SAM" id="MobiDB-lite"/>
    </source>
</evidence>
<feature type="region of interest" description="Disordered" evidence="1">
    <location>
        <begin position="1"/>
        <end position="23"/>
    </location>
</feature>
<reference evidence="3" key="3">
    <citation type="journal article" date="2017" name="Nature">
        <title>Genome sequence of the progenitor of the wheat D genome Aegilops tauschii.</title>
        <authorList>
            <person name="Luo M.C."/>
            <person name="Gu Y.Q."/>
            <person name="Puiu D."/>
            <person name="Wang H."/>
            <person name="Twardziok S.O."/>
            <person name="Deal K.R."/>
            <person name="Huo N."/>
            <person name="Zhu T."/>
            <person name="Wang L."/>
            <person name="Wang Y."/>
            <person name="McGuire P.E."/>
            <person name="Liu S."/>
            <person name="Long H."/>
            <person name="Ramasamy R.K."/>
            <person name="Rodriguez J.C."/>
            <person name="Van S.L."/>
            <person name="Yuan L."/>
            <person name="Wang Z."/>
            <person name="Xia Z."/>
            <person name="Xiao L."/>
            <person name="Anderson O.D."/>
            <person name="Ouyang S."/>
            <person name="Liang Y."/>
            <person name="Zimin A.V."/>
            <person name="Pertea G."/>
            <person name="Qi P."/>
            <person name="Bennetzen J.L."/>
            <person name="Dai X."/>
            <person name="Dawson M.W."/>
            <person name="Muller H.G."/>
            <person name="Kugler K."/>
            <person name="Rivarola-Duarte L."/>
            <person name="Spannagl M."/>
            <person name="Mayer K.F.X."/>
            <person name="Lu F.H."/>
            <person name="Bevan M.W."/>
            <person name="Leroy P."/>
            <person name="Li P."/>
            <person name="You F.M."/>
            <person name="Sun Q."/>
            <person name="Liu Z."/>
            <person name="Lyons E."/>
            <person name="Wicker T."/>
            <person name="Salzberg S.L."/>
            <person name="Devos K.M."/>
            <person name="Dvorak J."/>
        </authorList>
    </citation>
    <scope>NUCLEOTIDE SEQUENCE [LARGE SCALE GENOMIC DNA]</scope>
    <source>
        <strain evidence="3">cv. AL8/78</strain>
    </source>
</reference>
<protein>
    <recommendedName>
        <fullName evidence="2">KIB1-4 beta-propeller domain-containing protein</fullName>
    </recommendedName>
</protein>
<feature type="domain" description="KIB1-4 beta-propeller" evidence="2">
    <location>
        <begin position="124"/>
        <end position="372"/>
    </location>
</feature>
<dbReference type="PANTHER" id="PTHR33165:SF53">
    <property type="entry name" value="OS04G0486300 PROTEIN"/>
    <property type="match status" value="1"/>
</dbReference>
<dbReference type="EnsemblPlants" id="AET3Gv20910500.6">
    <property type="protein sequence ID" value="AET3Gv20910500.6"/>
    <property type="gene ID" value="AET3Gv20910500"/>
</dbReference>
<keyword evidence="4" id="KW-1185">Reference proteome</keyword>
<name>A0A453G778_AEGTS</name>
<sequence length="494" mass="55407">MPPSRSRKRTSAPPATTARARRCRRPAAVPLDDVAGAVAPPFSSPLWASLSDDLVCEIAWRVLSGDILDYVRFRAVCTRWRSGTVCPRGRGVADPRFHPRRWMMLPEGHGLYPGHSRLRGYVRFFNLDTGTFVRVKLPLFNSHCALDSVDGLLLLQRDEDTGIRLVHPFTGDIAELPPLATLLAQLKNDPSVPHGSDPYWWWSLIRYCVCATVSCSAGAITVMLVFHHLRRVAFATSEDRQWAMPSWEIPVNIAPLSLQGKLYLVQFPCANGSLVFQMEVGSPPLPPKMIATCPADKLYGGYHLVECNSQILLAGYTDSSMSHILIYKLEDLILERFVPVTSIGDRALFLEDRSLSVSSKALPTIIAETVVYTCPLNRCFAQYRLTTGAWSQPFDGYSDGFNPGPYSLIQHVISCCIRNVWYVSGPTLCVLAPSPVVRNWSLDHLIYWAILLVILFRNKGLVYSEKETKKPGWLCWKVKRKLRIWPASHNSLCP</sequence>
<dbReference type="InterPro" id="IPR005174">
    <property type="entry name" value="KIB1-4_b-propeller"/>
</dbReference>
<dbReference type="STRING" id="200361.A0A453G778"/>
<dbReference type="AlphaFoldDB" id="A0A453G778"/>
<feature type="compositionally biased region" description="Basic residues" evidence="1">
    <location>
        <begin position="1"/>
        <end position="10"/>
    </location>
</feature>
<reference evidence="3" key="5">
    <citation type="journal article" date="2021" name="G3 (Bethesda)">
        <title>Aegilops tauschii genome assembly Aet v5.0 features greater sequence contiguity and improved annotation.</title>
        <authorList>
            <person name="Wang L."/>
            <person name="Zhu T."/>
            <person name="Rodriguez J.C."/>
            <person name="Deal K.R."/>
            <person name="Dubcovsky J."/>
            <person name="McGuire P.E."/>
            <person name="Lux T."/>
            <person name="Spannagl M."/>
            <person name="Mayer K.F.X."/>
            <person name="Baldrich P."/>
            <person name="Meyers B.C."/>
            <person name="Huo N."/>
            <person name="Gu Y.Q."/>
            <person name="Zhou H."/>
            <person name="Devos K.M."/>
            <person name="Bennetzen J.L."/>
            <person name="Unver T."/>
            <person name="Budak H."/>
            <person name="Gulick P.J."/>
            <person name="Galiba G."/>
            <person name="Kalapos B."/>
            <person name="Nelson D.R."/>
            <person name="Li P."/>
            <person name="You F.M."/>
            <person name="Luo M.C."/>
            <person name="Dvorak J."/>
        </authorList>
    </citation>
    <scope>NUCLEOTIDE SEQUENCE [LARGE SCALE GENOMIC DNA]</scope>
    <source>
        <strain evidence="3">cv. AL8/78</strain>
    </source>
</reference>
<evidence type="ECO:0000259" key="2">
    <source>
        <dbReference type="Pfam" id="PF03478"/>
    </source>
</evidence>
<proteinExistence type="predicted"/>
<reference evidence="4" key="1">
    <citation type="journal article" date="2014" name="Science">
        <title>Ancient hybridizations among the ancestral genomes of bread wheat.</title>
        <authorList>
            <consortium name="International Wheat Genome Sequencing Consortium,"/>
            <person name="Marcussen T."/>
            <person name="Sandve S.R."/>
            <person name="Heier L."/>
            <person name="Spannagl M."/>
            <person name="Pfeifer M."/>
            <person name="Jakobsen K.S."/>
            <person name="Wulff B.B."/>
            <person name="Steuernagel B."/>
            <person name="Mayer K.F."/>
            <person name="Olsen O.A."/>
        </authorList>
    </citation>
    <scope>NUCLEOTIDE SEQUENCE [LARGE SCALE GENOMIC DNA]</scope>
    <source>
        <strain evidence="4">cv. AL8/78</strain>
    </source>
</reference>
<organism evidence="3 4">
    <name type="scientific">Aegilops tauschii subsp. strangulata</name>
    <name type="common">Goatgrass</name>
    <dbReference type="NCBI Taxonomy" id="200361"/>
    <lineage>
        <taxon>Eukaryota</taxon>
        <taxon>Viridiplantae</taxon>
        <taxon>Streptophyta</taxon>
        <taxon>Embryophyta</taxon>
        <taxon>Tracheophyta</taxon>
        <taxon>Spermatophyta</taxon>
        <taxon>Magnoliopsida</taxon>
        <taxon>Liliopsida</taxon>
        <taxon>Poales</taxon>
        <taxon>Poaceae</taxon>
        <taxon>BOP clade</taxon>
        <taxon>Pooideae</taxon>
        <taxon>Triticodae</taxon>
        <taxon>Triticeae</taxon>
        <taxon>Triticinae</taxon>
        <taxon>Aegilops</taxon>
    </lineage>
</organism>
<evidence type="ECO:0000313" key="4">
    <source>
        <dbReference type="Proteomes" id="UP000015105"/>
    </source>
</evidence>
<accession>A0A453G778</accession>